<feature type="domain" description="AB hydrolase-1" evidence="2">
    <location>
        <begin position="19"/>
        <end position="233"/>
    </location>
</feature>
<proteinExistence type="predicted"/>
<feature type="active site" description="Charge relay system" evidence="1">
    <location>
        <position position="194"/>
    </location>
</feature>
<evidence type="ECO:0000313" key="3">
    <source>
        <dbReference type="EMBL" id="GIG77139.1"/>
    </source>
</evidence>
<dbReference type="GO" id="GO:0052689">
    <property type="term" value="F:carboxylic ester hydrolase activity"/>
    <property type="evidence" value="ECO:0007669"/>
    <property type="project" value="InterPro"/>
</dbReference>
<dbReference type="Pfam" id="PF12697">
    <property type="entry name" value="Abhydrolase_6"/>
    <property type="match status" value="1"/>
</dbReference>
<dbReference type="RefSeq" id="WP_203880645.1">
    <property type="nucleotide sequence ID" value="NZ_BAABHH010000001.1"/>
</dbReference>
<dbReference type="Gene3D" id="3.40.50.1820">
    <property type="entry name" value="alpha/beta hydrolase"/>
    <property type="match status" value="1"/>
</dbReference>
<evidence type="ECO:0000313" key="4">
    <source>
        <dbReference type="Proteomes" id="UP000630097"/>
    </source>
</evidence>
<dbReference type="PIRSF" id="PIRSF017388">
    <property type="entry name" value="Esterase_lipase"/>
    <property type="match status" value="1"/>
</dbReference>
<evidence type="ECO:0000256" key="1">
    <source>
        <dbReference type="PIRSR" id="PIRSR017388-1"/>
    </source>
</evidence>
<organism evidence="3 4">
    <name type="scientific">Planotetraspora kaengkrachanensis</name>
    <dbReference type="NCBI Taxonomy" id="575193"/>
    <lineage>
        <taxon>Bacteria</taxon>
        <taxon>Bacillati</taxon>
        <taxon>Actinomycetota</taxon>
        <taxon>Actinomycetes</taxon>
        <taxon>Streptosporangiales</taxon>
        <taxon>Streptosporangiaceae</taxon>
        <taxon>Planotetraspora</taxon>
    </lineage>
</organism>
<keyword evidence="4" id="KW-1185">Reference proteome</keyword>
<dbReference type="AlphaFoldDB" id="A0A8J3M0J0"/>
<dbReference type="InterPro" id="IPR012354">
    <property type="entry name" value="Esterase_lipase"/>
</dbReference>
<protein>
    <submittedName>
        <fullName evidence="3">Carboxylesterase</fullName>
    </submittedName>
</protein>
<reference evidence="3 4" key="1">
    <citation type="submission" date="2021-01" db="EMBL/GenBank/DDBJ databases">
        <title>Whole genome shotgun sequence of Planotetraspora kaengkrachanensis NBRC 104272.</title>
        <authorList>
            <person name="Komaki H."/>
            <person name="Tamura T."/>
        </authorList>
    </citation>
    <scope>NUCLEOTIDE SEQUENCE [LARGE SCALE GENOMIC DNA]</scope>
    <source>
        <strain evidence="3 4">NBRC 104272</strain>
    </source>
</reference>
<sequence length="254" mass="27330">MPVLPGAEPYHNDGGPVGVLLCHGFTGSPQALRPWAEHLAGAGLTVSLPRLPGHGTTWQEMSRTRWEDWYAALDKAFADLRGSCSETFVMGLSLGGCMALRLAEIHGAAVQGVVAVNPSIVNDTPILRLAPALKWVLPSVPGVAGDIKMEGVSELGYARTPVRAAATLPRLWKLVQNDLEKITQPVLVFHSKDDHVVKPASTAFLRAKMGDNLEIRELSDSYHVATLDNDATAIFEGSLDFIRSHASVPLTKDL</sequence>
<feature type="active site" description="Nucleophile" evidence="1">
    <location>
        <position position="93"/>
    </location>
</feature>
<dbReference type="InterPro" id="IPR051044">
    <property type="entry name" value="MAG_DAG_Lipase"/>
</dbReference>
<name>A0A8J3M0J0_9ACTN</name>
<dbReference type="InterPro" id="IPR000073">
    <property type="entry name" value="AB_hydrolase_1"/>
</dbReference>
<dbReference type="SUPFAM" id="SSF53474">
    <property type="entry name" value="alpha/beta-Hydrolases"/>
    <property type="match status" value="1"/>
</dbReference>
<dbReference type="EMBL" id="BONV01000001">
    <property type="protein sequence ID" value="GIG77139.1"/>
    <property type="molecule type" value="Genomic_DNA"/>
</dbReference>
<dbReference type="InterPro" id="IPR029058">
    <property type="entry name" value="AB_hydrolase_fold"/>
</dbReference>
<evidence type="ECO:0000259" key="2">
    <source>
        <dbReference type="Pfam" id="PF12697"/>
    </source>
</evidence>
<dbReference type="PANTHER" id="PTHR11614">
    <property type="entry name" value="PHOSPHOLIPASE-RELATED"/>
    <property type="match status" value="1"/>
</dbReference>
<comment type="caution">
    <text evidence="3">The sequence shown here is derived from an EMBL/GenBank/DDBJ whole genome shotgun (WGS) entry which is preliminary data.</text>
</comment>
<dbReference type="Proteomes" id="UP000630097">
    <property type="component" value="Unassembled WGS sequence"/>
</dbReference>
<gene>
    <name evidence="3" type="primary">yvaK</name>
    <name evidence="3" type="ORF">Pka01_02660</name>
</gene>
<feature type="active site" description="Charge relay system" evidence="1">
    <location>
        <position position="223"/>
    </location>
</feature>
<accession>A0A8J3M0J0</accession>